<gene>
    <name evidence="1" type="ORF">F8153_01065</name>
</gene>
<sequence>MDIGINNFIIAVVTLNNEAHVRSGGSPIIYAKDEDERERVALLIAKTTRGMVHDIGLGTYIIVRH</sequence>
<evidence type="ECO:0000313" key="2">
    <source>
        <dbReference type="Proteomes" id="UP000465601"/>
    </source>
</evidence>
<dbReference type="Pfam" id="PF21835">
    <property type="entry name" value="YIEGIA_cap"/>
    <property type="match status" value="1"/>
</dbReference>
<comment type="caution">
    <text evidence="1">The sequence shown here is derived from an EMBL/GenBank/DDBJ whole genome shotgun (WGS) entry which is preliminary data.</text>
</comment>
<dbReference type="InterPro" id="IPR054055">
    <property type="entry name" value="YpzH"/>
</dbReference>
<reference evidence="1 2" key="1">
    <citation type="submission" date="2019-10" db="EMBL/GenBank/DDBJ databases">
        <title>Alkaliphilus serpentinus sp. nov. and Alkaliphilus pronyensis sp. nov., two novel anaerobic alkaliphilic species isolated from the serpentinized-hosted hydrothermal field of the Prony Bay (New Caledonia).</title>
        <authorList>
            <person name="Postec A."/>
        </authorList>
    </citation>
    <scope>NUCLEOTIDE SEQUENCE [LARGE SCALE GENOMIC DNA]</scope>
    <source>
        <strain evidence="1 2">LacT</strain>
    </source>
</reference>
<organism evidence="1 2">
    <name type="scientific">Alkaliphilus serpentinus</name>
    <dbReference type="NCBI Taxonomy" id="1482731"/>
    <lineage>
        <taxon>Bacteria</taxon>
        <taxon>Bacillati</taxon>
        <taxon>Bacillota</taxon>
        <taxon>Clostridia</taxon>
        <taxon>Peptostreptococcales</taxon>
        <taxon>Natronincolaceae</taxon>
        <taxon>Alkaliphilus</taxon>
    </lineage>
</organism>
<dbReference type="AlphaFoldDB" id="A0A833HRE1"/>
<dbReference type="OrthoDB" id="1955035at2"/>
<evidence type="ECO:0000313" key="1">
    <source>
        <dbReference type="EMBL" id="KAB3533169.1"/>
    </source>
</evidence>
<proteinExistence type="predicted"/>
<protein>
    <submittedName>
        <fullName evidence="1">Uncharacterized protein</fullName>
    </submittedName>
</protein>
<dbReference type="RefSeq" id="WP_151864494.1">
    <property type="nucleotide sequence ID" value="NZ_WBZB01000004.1"/>
</dbReference>
<accession>A0A833HRE1</accession>
<dbReference type="EMBL" id="WBZB01000004">
    <property type="protein sequence ID" value="KAB3533169.1"/>
    <property type="molecule type" value="Genomic_DNA"/>
</dbReference>
<keyword evidence="2" id="KW-1185">Reference proteome</keyword>
<dbReference type="Proteomes" id="UP000465601">
    <property type="component" value="Unassembled WGS sequence"/>
</dbReference>
<name>A0A833HRE1_9FIRM</name>